<dbReference type="EMBL" id="BSOW01000032">
    <property type="protein sequence ID" value="GLR90283.1"/>
    <property type="molecule type" value="Genomic_DNA"/>
</dbReference>
<comment type="caution">
    <text evidence="5">The sequence shown here is derived from an EMBL/GenBank/DDBJ whole genome shotgun (WGS) entry which is preliminary data.</text>
</comment>
<evidence type="ECO:0000313" key="6">
    <source>
        <dbReference type="Proteomes" id="UP001156905"/>
    </source>
</evidence>
<keyword evidence="2" id="KW-0813">Transport</keyword>
<dbReference type="PANTHER" id="PTHR42788">
    <property type="entry name" value="TAURINE IMPORT ATP-BINDING PROTEIN-RELATED"/>
    <property type="match status" value="1"/>
</dbReference>
<protein>
    <recommendedName>
        <fullName evidence="4">ABC transporter domain-containing protein</fullName>
    </recommendedName>
</protein>
<dbReference type="RefSeq" id="WP_284273085.1">
    <property type="nucleotide sequence ID" value="NZ_BSOW01000032.1"/>
</dbReference>
<organism evidence="5 6">
    <name type="scientific">Bradyrhizobium iriomotense</name>
    <dbReference type="NCBI Taxonomy" id="441950"/>
    <lineage>
        <taxon>Bacteria</taxon>
        <taxon>Pseudomonadati</taxon>
        <taxon>Pseudomonadota</taxon>
        <taxon>Alphaproteobacteria</taxon>
        <taxon>Hyphomicrobiales</taxon>
        <taxon>Nitrobacteraceae</taxon>
        <taxon>Bradyrhizobium</taxon>
    </lineage>
</organism>
<name>A0ABQ6B8C6_9BRAD</name>
<dbReference type="Gene3D" id="3.40.50.300">
    <property type="entry name" value="P-loop containing nucleotide triphosphate hydrolases"/>
    <property type="match status" value="1"/>
</dbReference>
<dbReference type="Proteomes" id="UP001156905">
    <property type="component" value="Unassembled WGS sequence"/>
</dbReference>
<dbReference type="InterPro" id="IPR050166">
    <property type="entry name" value="ABC_transporter_ATP-bind"/>
</dbReference>
<dbReference type="InterPro" id="IPR027417">
    <property type="entry name" value="P-loop_NTPase"/>
</dbReference>
<dbReference type="PANTHER" id="PTHR42788:SF13">
    <property type="entry name" value="ALIPHATIC SULFONATES IMPORT ATP-BINDING PROTEIN SSUB"/>
    <property type="match status" value="1"/>
</dbReference>
<reference evidence="6" key="1">
    <citation type="journal article" date="2019" name="Int. J. Syst. Evol. Microbiol.">
        <title>The Global Catalogue of Microorganisms (GCM) 10K type strain sequencing project: providing services to taxonomists for standard genome sequencing and annotation.</title>
        <authorList>
            <consortium name="The Broad Institute Genomics Platform"/>
            <consortium name="The Broad Institute Genome Sequencing Center for Infectious Disease"/>
            <person name="Wu L."/>
            <person name="Ma J."/>
        </authorList>
    </citation>
    <scope>NUCLEOTIDE SEQUENCE [LARGE SCALE GENOMIC DNA]</scope>
    <source>
        <strain evidence="6">NBRC 102520</strain>
    </source>
</reference>
<proteinExistence type="inferred from homology"/>
<evidence type="ECO:0000313" key="5">
    <source>
        <dbReference type="EMBL" id="GLR90283.1"/>
    </source>
</evidence>
<feature type="compositionally biased region" description="Basic and acidic residues" evidence="3">
    <location>
        <begin position="115"/>
        <end position="125"/>
    </location>
</feature>
<feature type="domain" description="ABC transporter" evidence="4">
    <location>
        <begin position="1"/>
        <end position="102"/>
    </location>
</feature>
<feature type="region of interest" description="Disordered" evidence="3">
    <location>
        <begin position="115"/>
        <end position="134"/>
    </location>
</feature>
<keyword evidence="6" id="KW-1185">Reference proteome</keyword>
<dbReference type="InterPro" id="IPR003439">
    <property type="entry name" value="ABC_transporter-like_ATP-bd"/>
</dbReference>
<evidence type="ECO:0000256" key="2">
    <source>
        <dbReference type="ARBA" id="ARBA00022448"/>
    </source>
</evidence>
<comment type="similarity">
    <text evidence="1">Belongs to the ABC transporter superfamily.</text>
</comment>
<gene>
    <name evidence="5" type="ORF">GCM10007857_69970</name>
</gene>
<evidence type="ECO:0000256" key="1">
    <source>
        <dbReference type="ARBA" id="ARBA00005417"/>
    </source>
</evidence>
<evidence type="ECO:0000259" key="4">
    <source>
        <dbReference type="Pfam" id="PF00005"/>
    </source>
</evidence>
<evidence type="ECO:0000256" key="3">
    <source>
        <dbReference type="SAM" id="MobiDB-lite"/>
    </source>
</evidence>
<dbReference type="SUPFAM" id="SSF52540">
    <property type="entry name" value="P-loop containing nucleoside triphosphate hydrolases"/>
    <property type="match status" value="1"/>
</dbReference>
<accession>A0ABQ6B8C6</accession>
<dbReference type="Pfam" id="PF00005">
    <property type="entry name" value="ABC_tran"/>
    <property type="match status" value="1"/>
</dbReference>
<sequence>MSLDIRDGEFLTLVGPSGCGKSTLPRLIAGRDAPDSGSILIDERVVDGQRRSALVAQAGAAFRRPAPARRARTRQGAPPGAVGPELVVALLIEARPLLRCWHSLSKMHDAIEGSRKLNEKSSMSREHHRLRHLG</sequence>